<proteinExistence type="predicted"/>
<dbReference type="AlphaFoldDB" id="A0A9X1T611"/>
<gene>
    <name evidence="1" type="ORF">LZD57_19170</name>
</gene>
<dbReference type="InterPro" id="IPR021955">
    <property type="entry name" value="DUF3572"/>
</dbReference>
<protein>
    <submittedName>
        <fullName evidence="1">DUF3572 domain-containing protein</fullName>
    </submittedName>
</protein>
<dbReference type="EMBL" id="JAJUWU010000020">
    <property type="protein sequence ID" value="MCE7030116.1"/>
    <property type="molecule type" value="Genomic_DNA"/>
</dbReference>
<dbReference type="RefSeq" id="WP_233721201.1">
    <property type="nucleotide sequence ID" value="NZ_JAJUWU010000020.1"/>
</dbReference>
<organism evidence="1 2">
    <name type="scientific">Jiella avicenniae</name>
    <dbReference type="NCBI Taxonomy" id="2907202"/>
    <lineage>
        <taxon>Bacteria</taxon>
        <taxon>Pseudomonadati</taxon>
        <taxon>Pseudomonadota</taxon>
        <taxon>Alphaproteobacteria</taxon>
        <taxon>Hyphomicrobiales</taxon>
        <taxon>Aurantimonadaceae</taxon>
        <taxon>Jiella</taxon>
    </lineage>
</organism>
<sequence length="91" mass="9728">MGRDEAEAIAVEGLTFIAADPVLWPRFLALTGIEQSQLRDAARAAGFLPGVLDFILAHEPTLEAFCAAQDVPPQSVVTARRLLAGPEDLND</sequence>
<accession>A0A9X1T611</accession>
<reference evidence="1" key="1">
    <citation type="submission" date="2022-01" db="EMBL/GenBank/DDBJ databases">
        <title>Jiella avicenniae sp. nov., a novel endophytic bacterium isolated from bark of Avicennia marina.</title>
        <authorList>
            <person name="Tuo L."/>
        </authorList>
    </citation>
    <scope>NUCLEOTIDE SEQUENCE</scope>
    <source>
        <strain evidence="1">CBK1P-4</strain>
    </source>
</reference>
<evidence type="ECO:0000313" key="2">
    <source>
        <dbReference type="Proteomes" id="UP001139035"/>
    </source>
</evidence>
<evidence type="ECO:0000313" key="1">
    <source>
        <dbReference type="EMBL" id="MCE7030116.1"/>
    </source>
</evidence>
<dbReference type="Proteomes" id="UP001139035">
    <property type="component" value="Unassembled WGS sequence"/>
</dbReference>
<name>A0A9X1T611_9HYPH</name>
<dbReference type="Pfam" id="PF12096">
    <property type="entry name" value="DUF3572"/>
    <property type="match status" value="1"/>
</dbReference>
<keyword evidence="2" id="KW-1185">Reference proteome</keyword>
<comment type="caution">
    <text evidence="1">The sequence shown here is derived from an EMBL/GenBank/DDBJ whole genome shotgun (WGS) entry which is preliminary data.</text>
</comment>